<keyword evidence="2" id="KW-1185">Reference proteome</keyword>
<comment type="caution">
    <text evidence="1">The sequence shown here is derived from an EMBL/GenBank/DDBJ whole genome shotgun (WGS) entry which is preliminary data.</text>
</comment>
<name>A0A243S6Y4_9ACTN</name>
<protein>
    <submittedName>
        <fullName evidence="1">Uncharacterized protein</fullName>
    </submittedName>
</protein>
<organism evidence="1 2">
    <name type="scientific">Streptomyces swartbergensis</name>
    <dbReference type="NCBI Taxonomy" id="487165"/>
    <lineage>
        <taxon>Bacteria</taxon>
        <taxon>Bacillati</taxon>
        <taxon>Actinomycetota</taxon>
        <taxon>Actinomycetes</taxon>
        <taxon>Kitasatosporales</taxon>
        <taxon>Streptomycetaceae</taxon>
        <taxon>Streptomyces</taxon>
    </lineage>
</organism>
<sequence>MSEQPWTIESIRDALGNPALAQRFLSEINRAPAHELLQVFTKWQGIAQRTLDAVQRGREIAAAEARGEEPPGEWIDVTERVLADAARIRSQGAA</sequence>
<dbReference type="AlphaFoldDB" id="A0A243S6Y4"/>
<evidence type="ECO:0000313" key="1">
    <source>
        <dbReference type="EMBL" id="OUD03330.1"/>
    </source>
</evidence>
<dbReference type="Proteomes" id="UP000195105">
    <property type="component" value="Unassembled WGS sequence"/>
</dbReference>
<reference evidence="1 2" key="1">
    <citation type="submission" date="2017-05" db="EMBL/GenBank/DDBJ databases">
        <title>Biotechnological potential of actinobacteria isolated from South African environments.</title>
        <authorList>
            <person name="Le Roes-Hill M."/>
            <person name="Prins A."/>
            <person name="Durrell K.A."/>
        </authorList>
    </citation>
    <scope>NUCLEOTIDE SEQUENCE [LARGE SCALE GENOMIC DNA]</scope>
    <source>
        <strain evidence="1 2">HMC13</strain>
    </source>
</reference>
<accession>A0A243S6Y4</accession>
<dbReference type="EMBL" id="NGFN01000043">
    <property type="protein sequence ID" value="OUD03330.1"/>
    <property type="molecule type" value="Genomic_DNA"/>
</dbReference>
<dbReference type="RefSeq" id="WP_086600513.1">
    <property type="nucleotide sequence ID" value="NZ_NGFN01000043.1"/>
</dbReference>
<evidence type="ECO:0000313" key="2">
    <source>
        <dbReference type="Proteomes" id="UP000195105"/>
    </source>
</evidence>
<gene>
    <name evidence="1" type="ORF">CA983_09990</name>
</gene>
<proteinExistence type="predicted"/>